<evidence type="ECO:0000313" key="1">
    <source>
        <dbReference type="EMBL" id="WSB73487.1"/>
    </source>
</evidence>
<gene>
    <name evidence="1" type="ORF">OG863_39180</name>
</gene>
<dbReference type="RefSeq" id="WP_326623086.1">
    <property type="nucleotide sequence ID" value="NZ_CP109106.1"/>
</dbReference>
<accession>A0ABZ1FU75</accession>
<evidence type="ECO:0000313" key="2">
    <source>
        <dbReference type="Proteomes" id="UP001344251"/>
    </source>
</evidence>
<sequence length="58" mass="6231">MDAVLTVHHRLVSRALPHLRERRWGCVLATVASPVVTPINGLPLSGIGRTALAARPRA</sequence>
<keyword evidence="2" id="KW-1185">Reference proteome</keyword>
<organism evidence="1 2">
    <name type="scientific">Streptomyces decoyicus</name>
    <dbReference type="NCBI Taxonomy" id="249567"/>
    <lineage>
        <taxon>Bacteria</taxon>
        <taxon>Bacillati</taxon>
        <taxon>Actinomycetota</taxon>
        <taxon>Actinomycetes</taxon>
        <taxon>Kitasatosporales</taxon>
        <taxon>Streptomycetaceae</taxon>
        <taxon>Streptomyces</taxon>
    </lineage>
</organism>
<reference evidence="1 2" key="1">
    <citation type="submission" date="2022-10" db="EMBL/GenBank/DDBJ databases">
        <title>The complete genomes of actinobacterial strains from the NBC collection.</title>
        <authorList>
            <person name="Joergensen T.S."/>
            <person name="Alvarez Arevalo M."/>
            <person name="Sterndorff E.B."/>
            <person name="Faurdal D."/>
            <person name="Vuksanovic O."/>
            <person name="Mourched A.-S."/>
            <person name="Charusanti P."/>
            <person name="Shaw S."/>
            <person name="Blin K."/>
            <person name="Weber T."/>
        </authorList>
    </citation>
    <scope>NUCLEOTIDE SEQUENCE [LARGE SCALE GENOMIC DNA]</scope>
    <source>
        <strain evidence="1 2">NBC 01774</strain>
    </source>
</reference>
<protein>
    <submittedName>
        <fullName evidence="1">Uncharacterized protein</fullName>
    </submittedName>
</protein>
<proteinExistence type="predicted"/>
<name>A0ABZ1FU75_9ACTN</name>
<dbReference type="Proteomes" id="UP001344251">
    <property type="component" value="Chromosome"/>
</dbReference>
<dbReference type="EMBL" id="CP109106">
    <property type="protein sequence ID" value="WSB73487.1"/>
    <property type="molecule type" value="Genomic_DNA"/>
</dbReference>